<dbReference type="GO" id="GO:0003700">
    <property type="term" value="F:DNA-binding transcription factor activity"/>
    <property type="evidence" value="ECO:0007669"/>
    <property type="project" value="TreeGrafter"/>
</dbReference>
<dbReference type="InterPro" id="IPR012416">
    <property type="entry name" value="CBP60"/>
</dbReference>
<dbReference type="STRING" id="429701.A0A2G9I0A9"/>
<dbReference type="Pfam" id="PF20451">
    <property type="entry name" value="Calmod_bind_M"/>
    <property type="match status" value="1"/>
</dbReference>
<dbReference type="Proteomes" id="UP000231279">
    <property type="component" value="Unassembled WGS sequence"/>
</dbReference>
<accession>A0A2G9I0A9</accession>
<evidence type="ECO:0000313" key="4">
    <source>
        <dbReference type="Proteomes" id="UP000231279"/>
    </source>
</evidence>
<dbReference type="InterPro" id="IPR046831">
    <property type="entry name" value="Calmodulin_bind_N"/>
</dbReference>
<evidence type="ECO:0000313" key="3">
    <source>
        <dbReference type="EMBL" id="PIN23184.1"/>
    </source>
</evidence>
<dbReference type="GO" id="GO:0005516">
    <property type="term" value="F:calmodulin binding"/>
    <property type="evidence" value="ECO:0007669"/>
    <property type="project" value="InterPro"/>
</dbReference>
<evidence type="ECO:0000259" key="1">
    <source>
        <dbReference type="Pfam" id="PF07887"/>
    </source>
</evidence>
<dbReference type="Pfam" id="PF07887">
    <property type="entry name" value="Calmodulin_bind"/>
    <property type="match status" value="1"/>
</dbReference>
<dbReference type="AlphaFoldDB" id="A0A2G9I0A9"/>
<reference evidence="4" key="1">
    <citation type="journal article" date="2018" name="Gigascience">
        <title>Genome assembly of the Pink Ipe (Handroanthus impetiginosus, Bignoniaceae), a highly valued, ecologically keystone Neotropical timber forest tree.</title>
        <authorList>
            <person name="Silva-Junior O.B."/>
            <person name="Grattapaglia D."/>
            <person name="Novaes E."/>
            <person name="Collevatti R.G."/>
        </authorList>
    </citation>
    <scope>NUCLEOTIDE SEQUENCE [LARGE SCALE GENOMIC DNA]</scope>
    <source>
        <strain evidence="4">cv. UFG-1</strain>
    </source>
</reference>
<dbReference type="GO" id="GO:0043565">
    <property type="term" value="F:sequence-specific DNA binding"/>
    <property type="evidence" value="ECO:0007669"/>
    <property type="project" value="TreeGrafter"/>
</dbReference>
<comment type="caution">
    <text evidence="3">The sequence shown here is derived from an EMBL/GenBank/DDBJ whole genome shotgun (WGS) entry which is preliminary data.</text>
</comment>
<dbReference type="PANTHER" id="PTHR31713:SF14">
    <property type="entry name" value="CALMODULIN-BINDING PROTEIN 60 A"/>
    <property type="match status" value="1"/>
</dbReference>
<dbReference type="OrthoDB" id="908237at2759"/>
<name>A0A2G9I0A9_9LAMI</name>
<evidence type="ECO:0000259" key="2">
    <source>
        <dbReference type="Pfam" id="PF20451"/>
    </source>
</evidence>
<dbReference type="GO" id="GO:0005634">
    <property type="term" value="C:nucleus"/>
    <property type="evidence" value="ECO:0007669"/>
    <property type="project" value="TreeGrafter"/>
</dbReference>
<evidence type="ECO:0008006" key="5">
    <source>
        <dbReference type="Google" id="ProtNLM"/>
    </source>
</evidence>
<feature type="domain" description="Calmodulin binding protein-like N-terminal" evidence="1">
    <location>
        <begin position="49"/>
        <end position="194"/>
    </location>
</feature>
<dbReference type="InterPro" id="IPR046830">
    <property type="entry name" value="Calmod_bind_M"/>
</dbReference>
<dbReference type="GO" id="GO:0080142">
    <property type="term" value="P:regulation of salicylic acid biosynthetic process"/>
    <property type="evidence" value="ECO:0007669"/>
    <property type="project" value="TreeGrafter"/>
</dbReference>
<protein>
    <recommendedName>
        <fullName evidence="5">Calmodulin-binding protein</fullName>
    </recommendedName>
</protein>
<feature type="domain" description="Calmodulin binding protein central" evidence="2">
    <location>
        <begin position="209"/>
        <end position="255"/>
    </location>
</feature>
<sequence length="269" mass="30376">MQKDRACNRKYASTEVLIRDVREEAESAVRKYMISMERKDILFSEWRSLRLQFSNAISQPVFTRTPIQGEGGLAIEVALVEAPTRQVVSSGPGSSTKVKIVALEGDFGGDGGENWTLEEFNRNIVREREGRKPLLIGDAILTLKDGKGLVGGVRFTDNSSWTRSRKFRLGARLMDDIDGIRVREARSEPFMVRNLPRDSLKKHDHPALSVEVWRLKNIGKDGAFHKRLSTERVNSVQDFLILLSSDPRRLRNMAKELATLICGQISPKI</sequence>
<keyword evidence="4" id="KW-1185">Reference proteome</keyword>
<organism evidence="3 4">
    <name type="scientific">Handroanthus impetiginosus</name>
    <dbReference type="NCBI Taxonomy" id="429701"/>
    <lineage>
        <taxon>Eukaryota</taxon>
        <taxon>Viridiplantae</taxon>
        <taxon>Streptophyta</taxon>
        <taxon>Embryophyta</taxon>
        <taxon>Tracheophyta</taxon>
        <taxon>Spermatophyta</taxon>
        <taxon>Magnoliopsida</taxon>
        <taxon>eudicotyledons</taxon>
        <taxon>Gunneridae</taxon>
        <taxon>Pentapetalae</taxon>
        <taxon>asterids</taxon>
        <taxon>lamiids</taxon>
        <taxon>Lamiales</taxon>
        <taxon>Bignoniaceae</taxon>
        <taxon>Crescentiina</taxon>
        <taxon>Tabebuia alliance</taxon>
        <taxon>Handroanthus</taxon>
    </lineage>
</organism>
<dbReference type="PANTHER" id="PTHR31713">
    <property type="entry name" value="OS02G0177800 PROTEIN"/>
    <property type="match status" value="1"/>
</dbReference>
<gene>
    <name evidence="3" type="ORF">CDL12_04097</name>
</gene>
<proteinExistence type="predicted"/>
<dbReference type="EMBL" id="NKXS01000607">
    <property type="protein sequence ID" value="PIN23184.1"/>
    <property type="molecule type" value="Genomic_DNA"/>
</dbReference>